<gene>
    <name evidence="1" type="ORF">EYF80_030728</name>
</gene>
<sequence length="137" mass="15473">MIKTPPHTQLLRFGFVEINRRAELHQNGLVGVATVVEHQVRQQGQRLHAARRLLVGVLTGGLTHTREQPGDRTSEDRLSRLRTFLSYQGSLRPSSRAMSVLRSSGTPPLDSCQGEETERHWRQVLKHMNSSNGPFDL</sequence>
<comment type="caution">
    <text evidence="1">The sequence shown here is derived from an EMBL/GenBank/DDBJ whole genome shotgun (WGS) entry which is preliminary data.</text>
</comment>
<protein>
    <submittedName>
        <fullName evidence="1">Uncharacterized protein</fullName>
    </submittedName>
</protein>
<accession>A0A4Z2H2Q2</accession>
<evidence type="ECO:0000313" key="1">
    <source>
        <dbReference type="EMBL" id="TNN59094.1"/>
    </source>
</evidence>
<proteinExistence type="predicted"/>
<organism evidence="1 2">
    <name type="scientific">Liparis tanakae</name>
    <name type="common">Tanaka's snailfish</name>
    <dbReference type="NCBI Taxonomy" id="230148"/>
    <lineage>
        <taxon>Eukaryota</taxon>
        <taxon>Metazoa</taxon>
        <taxon>Chordata</taxon>
        <taxon>Craniata</taxon>
        <taxon>Vertebrata</taxon>
        <taxon>Euteleostomi</taxon>
        <taxon>Actinopterygii</taxon>
        <taxon>Neopterygii</taxon>
        <taxon>Teleostei</taxon>
        <taxon>Neoteleostei</taxon>
        <taxon>Acanthomorphata</taxon>
        <taxon>Eupercaria</taxon>
        <taxon>Perciformes</taxon>
        <taxon>Cottioidei</taxon>
        <taxon>Cottales</taxon>
        <taxon>Liparidae</taxon>
        <taxon>Liparis</taxon>
    </lineage>
</organism>
<dbReference type="Proteomes" id="UP000314294">
    <property type="component" value="Unassembled WGS sequence"/>
</dbReference>
<reference evidence="1 2" key="1">
    <citation type="submission" date="2019-03" db="EMBL/GenBank/DDBJ databases">
        <title>First draft genome of Liparis tanakae, snailfish: a comprehensive survey of snailfish specific genes.</title>
        <authorList>
            <person name="Kim W."/>
            <person name="Song I."/>
            <person name="Jeong J.-H."/>
            <person name="Kim D."/>
            <person name="Kim S."/>
            <person name="Ryu S."/>
            <person name="Song J.Y."/>
            <person name="Lee S.K."/>
        </authorList>
    </citation>
    <scope>NUCLEOTIDE SEQUENCE [LARGE SCALE GENOMIC DNA]</scope>
    <source>
        <tissue evidence="1">Muscle</tissue>
    </source>
</reference>
<keyword evidence="2" id="KW-1185">Reference proteome</keyword>
<dbReference type="EMBL" id="SRLO01000364">
    <property type="protein sequence ID" value="TNN59094.1"/>
    <property type="molecule type" value="Genomic_DNA"/>
</dbReference>
<dbReference type="AlphaFoldDB" id="A0A4Z2H2Q2"/>
<name>A0A4Z2H2Q2_9TELE</name>
<evidence type="ECO:0000313" key="2">
    <source>
        <dbReference type="Proteomes" id="UP000314294"/>
    </source>
</evidence>